<evidence type="ECO:0000313" key="3">
    <source>
        <dbReference type="Proteomes" id="UP000675920"/>
    </source>
</evidence>
<organism evidence="3 4">
    <name type="scientific">Derxia gummosa DSM 723</name>
    <dbReference type="NCBI Taxonomy" id="1121388"/>
    <lineage>
        <taxon>Bacteria</taxon>
        <taxon>Pseudomonadati</taxon>
        <taxon>Pseudomonadota</taxon>
        <taxon>Betaproteobacteria</taxon>
        <taxon>Burkholderiales</taxon>
        <taxon>Alcaligenaceae</taxon>
        <taxon>Derxia</taxon>
    </lineage>
</organism>
<evidence type="ECO:0000256" key="1">
    <source>
        <dbReference type="SAM" id="MobiDB-lite"/>
    </source>
</evidence>
<reference evidence="4" key="1">
    <citation type="submission" date="2025-08" db="UniProtKB">
        <authorList>
            <consortium name="RefSeq"/>
        </authorList>
    </citation>
    <scope>IDENTIFICATION</scope>
</reference>
<dbReference type="AlphaFoldDB" id="A0A8B6X1U6"/>
<name>A0A8B6X1U6_9BURK</name>
<protein>
    <submittedName>
        <fullName evidence="4">Uncharacterized protein</fullName>
    </submittedName>
</protein>
<proteinExistence type="predicted"/>
<keyword evidence="2" id="KW-0732">Signal</keyword>
<dbReference type="Proteomes" id="UP000675920">
    <property type="component" value="Unplaced"/>
</dbReference>
<feature type="region of interest" description="Disordered" evidence="1">
    <location>
        <begin position="30"/>
        <end position="107"/>
    </location>
</feature>
<evidence type="ECO:0000313" key="4">
    <source>
        <dbReference type="RefSeq" id="WP_028310354.1"/>
    </source>
</evidence>
<feature type="compositionally biased region" description="Low complexity" evidence="1">
    <location>
        <begin position="30"/>
        <end position="48"/>
    </location>
</feature>
<dbReference type="RefSeq" id="WP_028310354.1">
    <property type="nucleotide sequence ID" value="NZ_AXWS01000007.1"/>
</dbReference>
<feature type="chain" id="PRO_5034233993" evidence="2">
    <location>
        <begin position="37"/>
        <end position="107"/>
    </location>
</feature>
<sequence length="107" mass="10552">MKGRDGSLPSRPAMIGMLLTAALLAACSRGAPPAPAATSAAPGSGAVADTAARPEGGVGPADTAPQSELGRAAVDALHRPLDAAHAAEAAETGRTDAMRRQIDEASR</sequence>
<dbReference type="OrthoDB" id="10012825at2"/>
<evidence type="ECO:0000256" key="2">
    <source>
        <dbReference type="SAM" id="SignalP"/>
    </source>
</evidence>
<dbReference type="PROSITE" id="PS51257">
    <property type="entry name" value="PROKAR_LIPOPROTEIN"/>
    <property type="match status" value="1"/>
</dbReference>
<feature type="compositionally biased region" description="Basic and acidic residues" evidence="1">
    <location>
        <begin position="91"/>
        <end position="107"/>
    </location>
</feature>
<feature type="signal peptide" evidence="2">
    <location>
        <begin position="1"/>
        <end position="36"/>
    </location>
</feature>
<keyword evidence="3" id="KW-1185">Reference proteome</keyword>
<accession>A0A8B6X1U6</accession>